<keyword evidence="10" id="KW-1185">Reference proteome</keyword>
<dbReference type="PANTHER" id="PTHR23517:SF3">
    <property type="entry name" value="INTEGRAL MEMBRANE TRANSPORT PROTEIN"/>
    <property type="match status" value="1"/>
</dbReference>
<dbReference type="GO" id="GO:0022857">
    <property type="term" value="F:transmembrane transporter activity"/>
    <property type="evidence" value="ECO:0007669"/>
    <property type="project" value="InterPro"/>
</dbReference>
<dbReference type="GO" id="GO:0005886">
    <property type="term" value="C:plasma membrane"/>
    <property type="evidence" value="ECO:0007669"/>
    <property type="project" value="UniProtKB-SubCell"/>
</dbReference>
<reference evidence="9 10" key="1">
    <citation type="submission" date="2018-03" db="EMBL/GenBank/DDBJ databases">
        <title>Chitinolytic properties of Streptosporangium nondiastaticum TBG75A20.</title>
        <authorList>
            <person name="Gayathri V."/>
            <person name="Shiburaj S."/>
        </authorList>
    </citation>
    <scope>NUCLEOTIDE SEQUENCE [LARGE SCALE GENOMIC DNA]</scope>
    <source>
        <strain evidence="9 10">TBG75A20</strain>
    </source>
</reference>
<evidence type="ECO:0000256" key="1">
    <source>
        <dbReference type="ARBA" id="ARBA00004651"/>
    </source>
</evidence>
<evidence type="ECO:0000256" key="7">
    <source>
        <dbReference type="SAM" id="Phobius"/>
    </source>
</evidence>
<feature type="domain" description="Major facilitator superfamily (MFS) profile" evidence="8">
    <location>
        <begin position="36"/>
        <end position="418"/>
    </location>
</feature>
<dbReference type="InterPro" id="IPR036259">
    <property type="entry name" value="MFS_trans_sf"/>
</dbReference>
<evidence type="ECO:0000259" key="8">
    <source>
        <dbReference type="PROSITE" id="PS50850"/>
    </source>
</evidence>
<evidence type="ECO:0000313" key="10">
    <source>
        <dbReference type="Proteomes" id="UP000242427"/>
    </source>
</evidence>
<feature type="transmembrane region" description="Helical" evidence="7">
    <location>
        <begin position="302"/>
        <end position="324"/>
    </location>
</feature>
<protein>
    <submittedName>
        <fullName evidence="9">MFS transporter</fullName>
    </submittedName>
</protein>
<feature type="transmembrane region" description="Helical" evidence="7">
    <location>
        <begin position="238"/>
        <end position="257"/>
    </location>
</feature>
<feature type="transmembrane region" description="Helical" evidence="7">
    <location>
        <begin position="37"/>
        <end position="62"/>
    </location>
</feature>
<dbReference type="EMBL" id="PXWG01000002">
    <property type="protein sequence ID" value="PSJ30394.1"/>
    <property type="molecule type" value="Genomic_DNA"/>
</dbReference>
<comment type="caution">
    <text evidence="9">The sequence shown here is derived from an EMBL/GenBank/DDBJ whole genome shotgun (WGS) entry which is preliminary data.</text>
</comment>
<name>A0A9X7JV18_9ACTN</name>
<keyword evidence="4 7" id="KW-0812">Transmembrane</keyword>
<feature type="transmembrane region" description="Helical" evidence="7">
    <location>
        <begin position="162"/>
        <end position="187"/>
    </location>
</feature>
<dbReference type="SUPFAM" id="SSF103473">
    <property type="entry name" value="MFS general substrate transporter"/>
    <property type="match status" value="1"/>
</dbReference>
<keyword evidence="6 7" id="KW-0472">Membrane</keyword>
<dbReference type="Pfam" id="PF07690">
    <property type="entry name" value="MFS_1"/>
    <property type="match status" value="1"/>
</dbReference>
<feature type="transmembrane region" description="Helical" evidence="7">
    <location>
        <begin position="330"/>
        <end position="353"/>
    </location>
</feature>
<evidence type="ECO:0000256" key="5">
    <source>
        <dbReference type="ARBA" id="ARBA00022989"/>
    </source>
</evidence>
<sequence>MCLTQSVCFRHERCSVLSVLAPPSPSRRLPVLGRRSAFPLHASILAALLAASSAPTPLYALYQAEWHFSALTVTVVFSAYALTLLGTLLTAGTLSDHLGRRPVLIGALLAEAAAMAVFATAQGVTALIAARILQGLATGVATSAAGAALLDFEDPGRPGRATLANGITPVAGMAAGVLASTALVQYAPAPTRTVYLLLLLLFTAQAAAVLLTTETAHPHSGAWRSLRPGIAVAPASRPAMRLLAPGVVAAWALGGFYSSLGPSLARLVAPHTSRATGGLVFFTLTAAAGLAVLAARPLSPRTASAAGAAVLIPGALLTLSAPHLHSLPALFAGTALAGTGFGAVTQGALRLLLAPAAPDERAGTLAAYYVLSYLAMSIPAVLAGLLTNLYGLQTAVYLYAATVILLTLTGLVRSVRQPATG</sequence>
<gene>
    <name evidence="9" type="ORF">B7P34_02210</name>
</gene>
<evidence type="ECO:0000256" key="2">
    <source>
        <dbReference type="ARBA" id="ARBA00022448"/>
    </source>
</evidence>
<proteinExistence type="predicted"/>
<dbReference type="PANTHER" id="PTHR23517">
    <property type="entry name" value="RESISTANCE PROTEIN MDTM, PUTATIVE-RELATED-RELATED"/>
    <property type="match status" value="1"/>
</dbReference>
<evidence type="ECO:0000313" key="9">
    <source>
        <dbReference type="EMBL" id="PSJ30394.1"/>
    </source>
</evidence>
<keyword evidence="3" id="KW-1003">Cell membrane</keyword>
<dbReference type="InterPro" id="IPR011701">
    <property type="entry name" value="MFS"/>
</dbReference>
<keyword evidence="5 7" id="KW-1133">Transmembrane helix</keyword>
<evidence type="ECO:0000256" key="3">
    <source>
        <dbReference type="ARBA" id="ARBA00022475"/>
    </source>
</evidence>
<feature type="transmembrane region" description="Helical" evidence="7">
    <location>
        <begin position="68"/>
        <end position="91"/>
    </location>
</feature>
<keyword evidence="2" id="KW-0813">Transport</keyword>
<feature type="transmembrane region" description="Helical" evidence="7">
    <location>
        <begin position="277"/>
        <end position="295"/>
    </location>
</feature>
<dbReference type="PROSITE" id="PS50850">
    <property type="entry name" value="MFS"/>
    <property type="match status" value="1"/>
</dbReference>
<feature type="transmembrane region" description="Helical" evidence="7">
    <location>
        <begin position="128"/>
        <end position="150"/>
    </location>
</feature>
<organism evidence="9 10">
    <name type="scientific">Streptosporangium nondiastaticum</name>
    <dbReference type="NCBI Taxonomy" id="35764"/>
    <lineage>
        <taxon>Bacteria</taxon>
        <taxon>Bacillati</taxon>
        <taxon>Actinomycetota</taxon>
        <taxon>Actinomycetes</taxon>
        <taxon>Streptosporangiales</taxon>
        <taxon>Streptosporangiaceae</taxon>
        <taxon>Streptosporangium</taxon>
    </lineage>
</organism>
<accession>A0A9X7JV18</accession>
<comment type="subcellular location">
    <subcellularLocation>
        <location evidence="1">Cell membrane</location>
        <topology evidence="1">Multi-pass membrane protein</topology>
    </subcellularLocation>
</comment>
<evidence type="ECO:0000256" key="6">
    <source>
        <dbReference type="ARBA" id="ARBA00023136"/>
    </source>
</evidence>
<dbReference type="InterPro" id="IPR050171">
    <property type="entry name" value="MFS_Transporters"/>
</dbReference>
<feature type="transmembrane region" description="Helical" evidence="7">
    <location>
        <begin position="365"/>
        <end position="390"/>
    </location>
</feature>
<dbReference type="PROSITE" id="PS00216">
    <property type="entry name" value="SUGAR_TRANSPORT_1"/>
    <property type="match status" value="1"/>
</dbReference>
<dbReference type="OrthoDB" id="3177957at2"/>
<dbReference type="Proteomes" id="UP000242427">
    <property type="component" value="Unassembled WGS sequence"/>
</dbReference>
<evidence type="ECO:0000256" key="4">
    <source>
        <dbReference type="ARBA" id="ARBA00022692"/>
    </source>
</evidence>
<dbReference type="InterPro" id="IPR005829">
    <property type="entry name" value="Sugar_transporter_CS"/>
</dbReference>
<dbReference type="Gene3D" id="1.20.1250.20">
    <property type="entry name" value="MFS general substrate transporter like domains"/>
    <property type="match status" value="1"/>
</dbReference>
<dbReference type="AlphaFoldDB" id="A0A9X7JV18"/>
<dbReference type="InterPro" id="IPR020846">
    <property type="entry name" value="MFS_dom"/>
</dbReference>
<feature type="transmembrane region" description="Helical" evidence="7">
    <location>
        <begin position="396"/>
        <end position="415"/>
    </location>
</feature>
<feature type="transmembrane region" description="Helical" evidence="7">
    <location>
        <begin position="103"/>
        <end position="122"/>
    </location>
</feature>
<feature type="transmembrane region" description="Helical" evidence="7">
    <location>
        <begin position="193"/>
        <end position="217"/>
    </location>
</feature>